<evidence type="ECO:0000256" key="7">
    <source>
        <dbReference type="ARBA" id="ARBA00022741"/>
    </source>
</evidence>
<evidence type="ECO:0000313" key="12">
    <source>
        <dbReference type="Proteomes" id="UP000176752"/>
    </source>
</evidence>
<dbReference type="AlphaFoldDB" id="A0A1G2DX42"/>
<evidence type="ECO:0000256" key="3">
    <source>
        <dbReference type="ARBA" id="ARBA00019010"/>
    </source>
</evidence>
<dbReference type="Gene3D" id="3.40.50.300">
    <property type="entry name" value="P-loop containing nucleotide triphosphate hydrolases"/>
    <property type="match status" value="1"/>
</dbReference>
<evidence type="ECO:0000256" key="4">
    <source>
        <dbReference type="ARBA" id="ARBA00022490"/>
    </source>
</evidence>
<comment type="subcellular location">
    <subcellularLocation>
        <location evidence="1">Cytoplasm</location>
    </subcellularLocation>
</comment>
<dbReference type="InterPro" id="IPR027417">
    <property type="entry name" value="P-loop_NTPase"/>
</dbReference>
<dbReference type="GO" id="GO:0046872">
    <property type="term" value="F:metal ion binding"/>
    <property type="evidence" value="ECO:0007669"/>
    <property type="project" value="UniProtKB-KW"/>
</dbReference>
<keyword evidence="7" id="KW-0547">Nucleotide-binding</keyword>
<keyword evidence="11" id="KW-0808">Transferase</keyword>
<comment type="similarity">
    <text evidence="2">Belongs to the TsaE family.</text>
</comment>
<keyword evidence="4" id="KW-0963">Cytoplasm</keyword>
<comment type="caution">
    <text evidence="11">The sequence shown here is derived from an EMBL/GenBank/DDBJ whole genome shotgun (WGS) entry which is preliminary data.</text>
</comment>
<sequence>MFKKKFLRSKYLTTNPTQTKGVGAALAKRILNFFPEKRQAIILGLEGNLGGGKTTFLQGFARGLGIKEKILSPTFVLMKKFKIPATKRNLKFKIFTHIDCYRIKNLKEILTLDFLEMISNPKNIIAIEWAERISDILPKNTIWIKFVIDNQNRRKITLLIKPTKVK</sequence>
<dbReference type="STRING" id="1801660.A2Z78_00455"/>
<evidence type="ECO:0000256" key="6">
    <source>
        <dbReference type="ARBA" id="ARBA00022723"/>
    </source>
</evidence>
<dbReference type="NCBIfam" id="TIGR00150">
    <property type="entry name" value="T6A_YjeE"/>
    <property type="match status" value="1"/>
</dbReference>
<evidence type="ECO:0000256" key="9">
    <source>
        <dbReference type="ARBA" id="ARBA00022842"/>
    </source>
</evidence>
<dbReference type="PANTHER" id="PTHR33540">
    <property type="entry name" value="TRNA THREONYLCARBAMOYLADENOSINE BIOSYNTHESIS PROTEIN TSAE"/>
    <property type="match status" value="1"/>
</dbReference>
<dbReference type="GO" id="GO:0002949">
    <property type="term" value="P:tRNA threonylcarbamoyladenosine modification"/>
    <property type="evidence" value="ECO:0007669"/>
    <property type="project" value="InterPro"/>
</dbReference>
<evidence type="ECO:0000256" key="1">
    <source>
        <dbReference type="ARBA" id="ARBA00004496"/>
    </source>
</evidence>
<accession>A0A1G2DX42</accession>
<dbReference type="GO" id="GO:0005524">
    <property type="term" value="F:ATP binding"/>
    <property type="evidence" value="ECO:0007669"/>
    <property type="project" value="UniProtKB-KW"/>
</dbReference>
<gene>
    <name evidence="11" type="ORF">A2Z78_00455</name>
</gene>
<dbReference type="SUPFAM" id="SSF52540">
    <property type="entry name" value="P-loop containing nucleoside triphosphate hydrolases"/>
    <property type="match status" value="1"/>
</dbReference>
<evidence type="ECO:0000256" key="2">
    <source>
        <dbReference type="ARBA" id="ARBA00007599"/>
    </source>
</evidence>
<keyword evidence="8" id="KW-0067">ATP-binding</keyword>
<evidence type="ECO:0000313" key="11">
    <source>
        <dbReference type="EMBL" id="OGZ17611.1"/>
    </source>
</evidence>
<reference evidence="11 12" key="1">
    <citation type="journal article" date="2016" name="Nat. Commun.">
        <title>Thousands of microbial genomes shed light on interconnected biogeochemical processes in an aquifer system.</title>
        <authorList>
            <person name="Anantharaman K."/>
            <person name="Brown C.T."/>
            <person name="Hug L.A."/>
            <person name="Sharon I."/>
            <person name="Castelle C.J."/>
            <person name="Probst A.J."/>
            <person name="Thomas B.C."/>
            <person name="Singh A."/>
            <person name="Wilkins M.J."/>
            <person name="Karaoz U."/>
            <person name="Brodie E.L."/>
            <person name="Williams K.H."/>
            <person name="Hubbard S.S."/>
            <person name="Banfield J.F."/>
        </authorList>
    </citation>
    <scope>NUCLEOTIDE SEQUENCE [LARGE SCALE GENOMIC DNA]</scope>
</reference>
<dbReference type="EMBL" id="MHLV01000019">
    <property type="protein sequence ID" value="OGZ17611.1"/>
    <property type="molecule type" value="Genomic_DNA"/>
</dbReference>
<evidence type="ECO:0000256" key="10">
    <source>
        <dbReference type="ARBA" id="ARBA00032441"/>
    </source>
</evidence>
<organism evidence="11 12">
    <name type="scientific">Candidatus Nealsonbacteria bacterium RBG_13_36_15</name>
    <dbReference type="NCBI Taxonomy" id="1801660"/>
    <lineage>
        <taxon>Bacteria</taxon>
        <taxon>Candidatus Nealsoniibacteriota</taxon>
    </lineage>
</organism>
<dbReference type="Pfam" id="PF02367">
    <property type="entry name" value="TsaE"/>
    <property type="match status" value="1"/>
</dbReference>
<dbReference type="InterPro" id="IPR003442">
    <property type="entry name" value="T6A_TsaE"/>
</dbReference>
<name>A0A1G2DX42_9BACT</name>
<protein>
    <recommendedName>
        <fullName evidence="3">tRNA threonylcarbamoyladenosine biosynthesis protein TsaE</fullName>
    </recommendedName>
    <alternativeName>
        <fullName evidence="10">t(6)A37 threonylcarbamoyladenosine biosynthesis protein TsaE</fullName>
    </alternativeName>
</protein>
<keyword evidence="6" id="KW-0479">Metal-binding</keyword>
<dbReference type="Proteomes" id="UP000176752">
    <property type="component" value="Unassembled WGS sequence"/>
</dbReference>
<evidence type="ECO:0000256" key="8">
    <source>
        <dbReference type="ARBA" id="ARBA00022840"/>
    </source>
</evidence>
<dbReference type="PANTHER" id="PTHR33540:SF2">
    <property type="entry name" value="TRNA THREONYLCARBAMOYLADENOSINE BIOSYNTHESIS PROTEIN TSAE"/>
    <property type="match status" value="1"/>
</dbReference>
<evidence type="ECO:0000256" key="5">
    <source>
        <dbReference type="ARBA" id="ARBA00022694"/>
    </source>
</evidence>
<keyword evidence="9" id="KW-0460">Magnesium</keyword>
<dbReference type="GO" id="GO:0005737">
    <property type="term" value="C:cytoplasm"/>
    <property type="evidence" value="ECO:0007669"/>
    <property type="project" value="UniProtKB-SubCell"/>
</dbReference>
<keyword evidence="5" id="KW-0819">tRNA processing</keyword>
<dbReference type="GO" id="GO:0016740">
    <property type="term" value="F:transferase activity"/>
    <property type="evidence" value="ECO:0007669"/>
    <property type="project" value="UniProtKB-KW"/>
</dbReference>
<proteinExistence type="inferred from homology"/>